<dbReference type="FunFam" id="2.60.40.10:FF:001563">
    <property type="entry name" value="Interferon receptor 1 isoform 4"/>
    <property type="match status" value="1"/>
</dbReference>
<dbReference type="GO" id="GO:0007259">
    <property type="term" value="P:cell surface receptor signaling pathway via JAK-STAT"/>
    <property type="evidence" value="ECO:0007669"/>
    <property type="project" value="Ensembl"/>
</dbReference>
<keyword evidence="7 21" id="KW-0812">Transmembrane</keyword>
<keyword evidence="15 22" id="KW-1015">Disulfide bond</keyword>
<organism evidence="28 29">
    <name type="scientific">Macaca mulatta</name>
    <name type="common">Rhesus macaque</name>
    <dbReference type="NCBI Taxonomy" id="9544"/>
    <lineage>
        <taxon>Eukaryota</taxon>
        <taxon>Metazoa</taxon>
        <taxon>Chordata</taxon>
        <taxon>Craniata</taxon>
        <taxon>Vertebrata</taxon>
        <taxon>Euteleostomi</taxon>
        <taxon>Mammalia</taxon>
        <taxon>Eutheria</taxon>
        <taxon>Euarchontoglires</taxon>
        <taxon>Primates</taxon>
        <taxon>Haplorrhini</taxon>
        <taxon>Catarrhini</taxon>
        <taxon>Cercopithecidae</taxon>
        <taxon>Cercopithecinae</taxon>
        <taxon>Macaca</taxon>
    </lineage>
</organism>
<evidence type="ECO:0000313" key="30">
    <source>
        <dbReference type="VGNC" id="VGNC:73566"/>
    </source>
</evidence>
<feature type="disulfide bond" evidence="22">
    <location>
        <begin position="79"/>
        <end position="87"/>
    </location>
</feature>
<reference evidence="28" key="2">
    <citation type="submission" date="2019-01" db="EMBL/GenBank/DDBJ databases">
        <authorList>
            <person name="Graves T."/>
            <person name="Eichler E.E."/>
            <person name="Wilson R.K."/>
        </authorList>
    </citation>
    <scope>NUCLEOTIDE SEQUENCE [LARGE SCALE GENOMIC DNA]</scope>
    <source>
        <strain evidence="28">17573</strain>
    </source>
</reference>
<evidence type="ECO:0000256" key="11">
    <source>
        <dbReference type="ARBA" id="ARBA00022843"/>
    </source>
</evidence>
<dbReference type="InterPro" id="IPR015373">
    <property type="entry name" value="Interferon/interleukin_rcp_dom"/>
</dbReference>
<dbReference type="InterPro" id="IPR003961">
    <property type="entry name" value="FN3_dom"/>
</dbReference>
<evidence type="ECO:0000256" key="2">
    <source>
        <dbReference type="ARBA" id="ARBA00004603"/>
    </source>
</evidence>
<reference evidence="28" key="3">
    <citation type="submission" date="2025-08" db="UniProtKB">
        <authorList>
            <consortium name="Ensembl"/>
        </authorList>
    </citation>
    <scope>IDENTIFICATION</scope>
    <source>
        <strain evidence="28">17573</strain>
    </source>
</reference>
<dbReference type="GO" id="GO:1901857">
    <property type="term" value="P:positive regulation of cellular respiration"/>
    <property type="evidence" value="ECO:0007669"/>
    <property type="project" value="Ensembl"/>
</dbReference>
<dbReference type="VEuPathDB" id="HostDB:ENSMMUG00000003961"/>
<dbReference type="GO" id="GO:0008269">
    <property type="term" value="F:JAK pathway signal transduction adaptor activity"/>
    <property type="evidence" value="ECO:0007669"/>
    <property type="project" value="Ensembl"/>
</dbReference>
<dbReference type="OMA" id="YCINTTV"/>
<comment type="function">
    <text evidence="21">Together with IFNAR2, forms the heterodimeric receptor for type I interferons (including interferons alpha, beta, epsilon, omega and kappa). Type I interferon binding activates the JAK-STAT signaling cascade. Can also act independently of IFNAR2: form an active IFNB1 receptor by itself and activate a signaling cascade that does not involve activation of the JAK-STAT pathway.</text>
</comment>
<reference evidence="29" key="1">
    <citation type="journal article" date="2007" name="Science">
        <title>Evolutionary and biomedical insights from the rhesus macaque genome.</title>
        <authorList>
            <person name="Gibbs R.A."/>
            <person name="Rogers J."/>
            <person name="Katze M.G."/>
            <person name="Bumgarner R."/>
            <person name="Weinstock G.M."/>
            <person name="Mardis E.R."/>
            <person name="Remington K.A."/>
            <person name="Strausberg R.L."/>
            <person name="Venter J.C."/>
            <person name="Wilson R.K."/>
            <person name="Batzer M.A."/>
            <person name="Bustamante C.D."/>
            <person name="Eichler E.E."/>
            <person name="Hahn M.W."/>
            <person name="Hardison R.C."/>
            <person name="Makova K.D."/>
            <person name="Miller W."/>
            <person name="Milosavljevic A."/>
            <person name="Palermo R.E."/>
            <person name="Siepel A."/>
            <person name="Sikela J.M."/>
            <person name="Attaway T."/>
            <person name="Bell S."/>
            <person name="Bernard K.E."/>
            <person name="Buhay C.J."/>
            <person name="Chandrabose M.N."/>
            <person name="Dao M."/>
            <person name="Davis C."/>
            <person name="Delehaunty K.D."/>
            <person name="Ding Y."/>
            <person name="Dinh H.H."/>
            <person name="Dugan-Rocha S."/>
            <person name="Fulton L.A."/>
            <person name="Gabisi R.A."/>
            <person name="Garner T.T."/>
            <person name="Godfrey J."/>
            <person name="Hawes A.C."/>
            <person name="Hernandez J."/>
            <person name="Hines S."/>
            <person name="Holder M."/>
            <person name="Hume J."/>
            <person name="Jhangiani S.N."/>
            <person name="Joshi V."/>
            <person name="Khan Z.M."/>
            <person name="Kirkness E.F."/>
            <person name="Cree A."/>
            <person name="Fowler R.G."/>
            <person name="Lee S."/>
            <person name="Lewis L.R."/>
            <person name="Li Z."/>
            <person name="Liu Y.-S."/>
            <person name="Moore S.M."/>
            <person name="Muzny D."/>
            <person name="Nazareth L.V."/>
            <person name="Ngo D.N."/>
            <person name="Okwuonu G.O."/>
            <person name="Pai G."/>
            <person name="Parker D."/>
            <person name="Paul H.A."/>
            <person name="Pfannkoch C."/>
            <person name="Pohl C.S."/>
            <person name="Rogers Y.-H.C."/>
            <person name="Ruiz S.J."/>
            <person name="Sabo A."/>
            <person name="Santibanez J."/>
            <person name="Schneider B.W."/>
            <person name="Smith S.M."/>
            <person name="Sodergren E."/>
            <person name="Svatek A.F."/>
            <person name="Utterback T.R."/>
            <person name="Vattathil S."/>
            <person name="Warren W."/>
            <person name="White C.S."/>
            <person name="Chinwalla A.T."/>
            <person name="Feng Y."/>
            <person name="Halpern A.L."/>
            <person name="Hillier L.W."/>
            <person name="Huang X."/>
            <person name="Minx P."/>
            <person name="Nelson J.O."/>
            <person name="Pepin K.H."/>
            <person name="Qin X."/>
            <person name="Sutton G.G."/>
            <person name="Venter E."/>
            <person name="Walenz B.P."/>
            <person name="Wallis J.W."/>
            <person name="Worley K.C."/>
            <person name="Yang S.-P."/>
            <person name="Jones S.M."/>
            <person name="Marra M.A."/>
            <person name="Rocchi M."/>
            <person name="Schein J.E."/>
            <person name="Baertsch R."/>
            <person name="Clarke L."/>
            <person name="Csuros M."/>
            <person name="Glasscock J."/>
            <person name="Harris R.A."/>
            <person name="Havlak P."/>
            <person name="Jackson A.R."/>
            <person name="Jiang H."/>
            <person name="Liu Y."/>
            <person name="Messina D.N."/>
            <person name="Shen Y."/>
            <person name="Song H.X.-Z."/>
            <person name="Wylie T."/>
            <person name="Zhang L."/>
            <person name="Birney E."/>
            <person name="Han K."/>
            <person name="Konkel M.K."/>
            <person name="Lee J."/>
            <person name="Smit A.F.A."/>
            <person name="Ullmer B."/>
            <person name="Wang H."/>
            <person name="Xing J."/>
            <person name="Burhans R."/>
            <person name="Cheng Z."/>
            <person name="Karro J.E."/>
            <person name="Ma J."/>
            <person name="Raney B."/>
            <person name="She X."/>
            <person name="Cox M.J."/>
            <person name="Demuth J.P."/>
            <person name="Dumas L.J."/>
            <person name="Han S.-G."/>
            <person name="Hopkins J."/>
            <person name="Karimpour-Fard A."/>
            <person name="Kim Y.H."/>
            <person name="Pollack J.R."/>
            <person name="Vinar T."/>
            <person name="Addo-Quaye C."/>
            <person name="Degenhardt J."/>
            <person name="Denby A."/>
            <person name="Hubisz M.J."/>
            <person name="Indap A."/>
            <person name="Kosiol C."/>
            <person name="Lahn B.T."/>
            <person name="Lawson H.A."/>
            <person name="Marklein A."/>
            <person name="Nielsen R."/>
            <person name="Vallender E.J."/>
            <person name="Clark A.G."/>
            <person name="Ferguson B."/>
            <person name="Hernandez R.D."/>
            <person name="Hirani K."/>
            <person name="Kehrer-Sawatzki H."/>
            <person name="Kolb J."/>
            <person name="Patil S."/>
            <person name="Pu L.-L."/>
            <person name="Ren Y."/>
            <person name="Smith D.G."/>
            <person name="Wheeler D.A."/>
            <person name="Schenck I."/>
            <person name="Ball E.V."/>
            <person name="Chen R."/>
            <person name="Cooper D.N."/>
            <person name="Giardine B."/>
            <person name="Hsu F."/>
            <person name="Kent W.J."/>
            <person name="Lesk A."/>
            <person name="Nelson D.L."/>
            <person name="O'brien W.E."/>
            <person name="Pruefer K."/>
            <person name="Stenson P.D."/>
            <person name="Wallace J.C."/>
            <person name="Ke H."/>
            <person name="Liu X.-M."/>
            <person name="Wang P."/>
            <person name="Xiang A.P."/>
            <person name="Yang F."/>
            <person name="Barber G.P."/>
            <person name="Haussler D."/>
            <person name="Karolchik D."/>
            <person name="Kern A.D."/>
            <person name="Kuhn R.M."/>
            <person name="Smith K.E."/>
            <person name="Zwieg A.S."/>
        </authorList>
    </citation>
    <scope>NUCLEOTIDE SEQUENCE [LARGE SCALE GENOMIC DNA]</scope>
    <source>
        <strain evidence="29">17573</strain>
    </source>
</reference>
<dbReference type="GO" id="GO:0005886">
    <property type="term" value="C:plasma membrane"/>
    <property type="evidence" value="ECO:0000318"/>
    <property type="project" value="GO_Central"/>
</dbReference>
<feature type="chain" id="PRO_5023910854" description="Interferon alpha/beta receptor 1" evidence="26">
    <location>
        <begin position="25"/>
        <end position="597"/>
    </location>
</feature>
<dbReference type="AlphaFoldDB" id="A0A5K1USE8"/>
<dbReference type="InterPro" id="IPR050650">
    <property type="entry name" value="Type-II_Cytokine-TF_Rcpt"/>
</dbReference>
<dbReference type="PANTHER" id="PTHR20859:SF54">
    <property type="entry name" value="INTERFERON ALPHA_BETA RECEPTOR 1"/>
    <property type="match status" value="1"/>
</dbReference>
<evidence type="ECO:0000256" key="24">
    <source>
        <dbReference type="PIRSR" id="PIRSR016567-52"/>
    </source>
</evidence>
<evidence type="ECO:0000256" key="13">
    <source>
        <dbReference type="ARBA" id="ARBA00023136"/>
    </source>
</evidence>
<dbReference type="GeneTree" id="ENSGT00940000158406"/>
<comment type="subcellular location">
    <subcellularLocation>
        <location evidence="21">Cell membrane</location>
        <topology evidence="21">Single-pass type I membrane protein</topology>
    </subcellularLocation>
    <subcellularLocation>
        <location evidence="2 21">Late endosome</location>
    </subcellularLocation>
    <subcellularLocation>
        <location evidence="1 21">Lysosome</location>
    </subcellularLocation>
    <text evidence="21">Interferon binding triggers internalization of the receptor from the cell membrane into endosomes and then into lysosomes.</text>
</comment>
<feature type="transmembrane region" description="Helical" evidence="25">
    <location>
        <begin position="433"/>
        <end position="453"/>
    </location>
</feature>
<keyword evidence="16 21" id="KW-0675">Receptor</keyword>
<evidence type="ECO:0000256" key="3">
    <source>
        <dbReference type="ARBA" id="ARBA00005399"/>
    </source>
</evidence>
<dbReference type="GO" id="GO:0060337">
    <property type="term" value="P:type I interferon-mediated signaling pathway"/>
    <property type="evidence" value="ECO:0000318"/>
    <property type="project" value="GO_Central"/>
</dbReference>
<dbReference type="InterPro" id="IPR013783">
    <property type="entry name" value="Ig-like_fold"/>
</dbReference>
<dbReference type="GO" id="GO:1900182">
    <property type="term" value="P:positive regulation of protein localization to nucleus"/>
    <property type="evidence" value="ECO:0007669"/>
    <property type="project" value="Ensembl"/>
</dbReference>
<dbReference type="FunFam" id="2.60.40.10:FF:000842">
    <property type="entry name" value="Interferon receptor 1 isoform 4"/>
    <property type="match status" value="2"/>
</dbReference>
<dbReference type="InterPro" id="IPR036116">
    <property type="entry name" value="FN3_sf"/>
</dbReference>
<dbReference type="GO" id="GO:0004905">
    <property type="term" value="F:type I interferon receptor activity"/>
    <property type="evidence" value="ECO:0000318"/>
    <property type="project" value="GO_Central"/>
</dbReference>
<keyword evidence="13 21" id="KW-0472">Membrane</keyword>
<dbReference type="Bgee" id="ENSMMUG00000003961">
    <property type="expression patterns" value="Expressed in ileum and 23 other cell types or tissues"/>
</dbReference>
<dbReference type="GO" id="GO:0043235">
    <property type="term" value="C:receptor complex"/>
    <property type="evidence" value="ECO:0007669"/>
    <property type="project" value="Ensembl"/>
</dbReference>
<evidence type="ECO:0000256" key="9">
    <source>
        <dbReference type="ARBA" id="ARBA00022737"/>
    </source>
</evidence>
<feature type="domain" description="Fibronectin type-III" evidence="27">
    <location>
        <begin position="327"/>
        <end position="428"/>
    </location>
</feature>
<dbReference type="PANTHER" id="PTHR20859">
    <property type="entry name" value="INTERFERON/INTERLEUKIN RECEPTOR"/>
    <property type="match status" value="1"/>
</dbReference>
<keyword evidence="10 21" id="KW-0967">Endosome</keyword>
<keyword evidence="11 23" id="KW-0832">Ubl conjugation</keyword>
<dbReference type="GO" id="GO:0032496">
    <property type="term" value="P:response to lipopolysaccharide"/>
    <property type="evidence" value="ECO:0007669"/>
    <property type="project" value="UniProtKB-UniRule"/>
</dbReference>
<keyword evidence="14 24" id="KW-0564">Palmitate</keyword>
<keyword evidence="19 24" id="KW-0449">Lipoprotein</keyword>
<keyword evidence="6" id="KW-0597">Phosphoprotein</keyword>
<gene>
    <name evidence="28 30" type="primary">IFNAR1</name>
</gene>
<dbReference type="Pfam" id="PF09294">
    <property type="entry name" value="Interfer-bind"/>
    <property type="match status" value="2"/>
</dbReference>
<dbReference type="GO" id="GO:0005770">
    <property type="term" value="C:late endosome"/>
    <property type="evidence" value="ECO:0007669"/>
    <property type="project" value="UniProtKB-SubCell"/>
</dbReference>
<dbReference type="PIRSF" id="PIRSF016567">
    <property type="entry name" value="IFN_alpha/beta_recept-1"/>
    <property type="match status" value="1"/>
</dbReference>
<evidence type="ECO:0000256" key="26">
    <source>
        <dbReference type="SAM" id="SignalP"/>
    </source>
</evidence>
<keyword evidence="23" id="KW-1017">Isopeptide bond</keyword>
<dbReference type="InParanoid" id="A0A5K1USE8"/>
<dbReference type="PROSITE" id="PS50853">
    <property type="entry name" value="FN3"/>
    <property type="match status" value="1"/>
</dbReference>
<evidence type="ECO:0000256" key="17">
    <source>
        <dbReference type="ARBA" id="ARBA00023180"/>
    </source>
</evidence>
<keyword evidence="29" id="KW-1185">Reference proteome</keyword>
<evidence type="ECO:0000256" key="5">
    <source>
        <dbReference type="ARBA" id="ARBA00022475"/>
    </source>
</evidence>
<feature type="signal peptide" evidence="26">
    <location>
        <begin position="1"/>
        <end position="24"/>
    </location>
</feature>
<evidence type="ECO:0000256" key="19">
    <source>
        <dbReference type="ARBA" id="ARBA00023288"/>
    </source>
</evidence>
<dbReference type="Gene3D" id="2.60.40.10">
    <property type="entry name" value="Immunoglobulins"/>
    <property type="match status" value="4"/>
</dbReference>
<evidence type="ECO:0000256" key="22">
    <source>
        <dbReference type="PIRSR" id="PIRSR016567-50"/>
    </source>
</evidence>
<evidence type="ECO:0000313" key="29">
    <source>
        <dbReference type="Proteomes" id="UP000006718"/>
    </source>
</evidence>
<feature type="cross-link" description="Glycyl lysine isopeptide (Lys-Gly) (interchain with G-Cter in ubiquitin)" evidence="23">
    <location>
        <position position="497"/>
    </location>
</feature>
<evidence type="ECO:0000256" key="1">
    <source>
        <dbReference type="ARBA" id="ARBA00004371"/>
    </source>
</evidence>
<evidence type="ECO:0000256" key="16">
    <source>
        <dbReference type="ARBA" id="ARBA00023170"/>
    </source>
</evidence>
<dbReference type="STRING" id="9544.ENSMMUP00000005290"/>
<dbReference type="CDD" id="cd00063">
    <property type="entry name" value="FN3"/>
    <property type="match status" value="1"/>
</dbReference>
<feature type="disulfide bond" evidence="22">
    <location>
        <begin position="399"/>
        <end position="422"/>
    </location>
</feature>
<dbReference type="SMART" id="SM00060">
    <property type="entry name" value="FN3"/>
    <property type="match status" value="4"/>
</dbReference>
<evidence type="ECO:0000256" key="23">
    <source>
        <dbReference type="PIRSR" id="PIRSR016567-51"/>
    </source>
</evidence>
<evidence type="ECO:0000256" key="25">
    <source>
        <dbReference type="SAM" id="Phobius"/>
    </source>
</evidence>
<keyword evidence="17" id="KW-0325">Glycoprotein</keyword>
<protein>
    <recommendedName>
        <fullName evidence="4 21">Interferon alpha/beta receptor 1</fullName>
        <shortName evidence="21">IFN-R-1</shortName>
        <shortName evidence="21">IFN-alpha/beta receptor 1</shortName>
    </recommendedName>
    <alternativeName>
        <fullName evidence="20 21">Type I interferon receptor 1</fullName>
    </alternativeName>
</protein>
<comment type="similarity">
    <text evidence="3 21">Belongs to the type II cytokine receptor family.</text>
</comment>
<evidence type="ECO:0000256" key="20">
    <source>
        <dbReference type="ARBA" id="ARBA00032112"/>
    </source>
</evidence>
<dbReference type="GO" id="GO:0035458">
    <property type="term" value="P:cellular response to interferon-beta"/>
    <property type="evidence" value="ECO:0007669"/>
    <property type="project" value="Ensembl"/>
</dbReference>
<dbReference type="PaxDb" id="9544-ENSMMUP00000005290"/>
<evidence type="ECO:0000256" key="12">
    <source>
        <dbReference type="ARBA" id="ARBA00022989"/>
    </source>
</evidence>
<feature type="disulfide bond" evidence="22">
    <location>
        <begin position="279"/>
        <end position="287"/>
    </location>
</feature>
<feature type="lipid moiety-binding region" description="S-palmitoyl cysteine" evidence="24">
    <location>
        <position position="459"/>
    </location>
</feature>
<dbReference type="GO" id="GO:0005764">
    <property type="term" value="C:lysosome"/>
    <property type="evidence" value="ECO:0007669"/>
    <property type="project" value="UniProtKB-SubCell"/>
</dbReference>
<evidence type="ECO:0000256" key="6">
    <source>
        <dbReference type="ARBA" id="ARBA00022553"/>
    </source>
</evidence>
<dbReference type="GO" id="GO:0019962">
    <property type="term" value="F:type I interferon binding"/>
    <property type="evidence" value="ECO:0007669"/>
    <property type="project" value="UniProtKB-UniRule"/>
</dbReference>
<feature type="cross-link" description="Glycyl lysine isopeptide (Lys-Gly) (interchain with G-Cter in ubiquitin)" evidence="23">
    <location>
        <position position="521"/>
    </location>
</feature>
<dbReference type="GO" id="GO:0006357">
    <property type="term" value="P:regulation of transcription by RNA polymerase II"/>
    <property type="evidence" value="ECO:0007669"/>
    <property type="project" value="Ensembl"/>
</dbReference>
<evidence type="ECO:0000256" key="7">
    <source>
        <dbReference type="ARBA" id="ARBA00022692"/>
    </source>
</evidence>
<comment type="subunit">
    <text evidence="21">Heterodimer with IFNAR2.</text>
</comment>
<evidence type="ECO:0000256" key="21">
    <source>
        <dbReference type="PIRNR" id="PIRNR016567"/>
    </source>
</evidence>
<evidence type="ECO:0000256" key="8">
    <source>
        <dbReference type="ARBA" id="ARBA00022729"/>
    </source>
</evidence>
<keyword evidence="9" id="KW-0677">Repeat</keyword>
<dbReference type="SUPFAM" id="SSF49265">
    <property type="entry name" value="Fibronectin type III"/>
    <property type="match status" value="4"/>
</dbReference>
<keyword evidence="8 26" id="KW-0732">Signal</keyword>
<dbReference type="Pfam" id="PF01108">
    <property type="entry name" value="Tissue_fac"/>
    <property type="match status" value="1"/>
</dbReference>
<evidence type="ECO:0000256" key="10">
    <source>
        <dbReference type="ARBA" id="ARBA00022753"/>
    </source>
</evidence>
<dbReference type="GO" id="GO:0035457">
    <property type="term" value="P:cellular response to interferon-alpha"/>
    <property type="evidence" value="ECO:0007669"/>
    <property type="project" value="UniProtKB-UniRule"/>
</dbReference>
<keyword evidence="5 21" id="KW-1003">Cell membrane</keyword>
<evidence type="ECO:0000256" key="15">
    <source>
        <dbReference type="ARBA" id="ARBA00023157"/>
    </source>
</evidence>
<accession>A0A5K1USE8</accession>
<reference evidence="28" key="4">
    <citation type="submission" date="2025-09" db="UniProtKB">
        <authorList>
            <consortium name="Ensembl"/>
        </authorList>
    </citation>
    <scope>IDENTIFICATION</scope>
    <source>
        <strain evidence="28">17573</strain>
    </source>
</reference>
<evidence type="ECO:0000259" key="27">
    <source>
        <dbReference type="PROSITE" id="PS50853"/>
    </source>
</evidence>
<sequence>MMVTLLGATTLVLVTLAPWVLSAAAGGKNLKAPQKVEVDVIDDNFILRWNRSEESVGNVTFSFDYQKPEMDNWIKLPGCQNMTSTKCNFSSLKLNIYDEIKLRIRAEKENTSSWCEVDSFTPFRKAQIGPPEVHLEAEDKAIVIYISPPGTEDSVMWALDRSSFTYSLVIWKNSSSVEERIENIYSRHKISKLSPETTYCLKVKAALLTSRKIGVYGPVHCIKTTVENELPPPENIEVIVQNQNYVLKWDYTYANMTFQVQWLQKPGNHLYKWKQIPDCKNVTTTQCVFPQNTFQKGIYLLRVQASDGNNTSFWSEEIKFDTEIQASLLPPVFNIRSLSDSLHISIGAPKWSENKPVIQDYPLIYEILFWENTSKAERKIIKKKTDVTIPNLKPLTVYCVKARAHSMDEKLNKSSVFSDVVCEETKSGNTSKIWLIIGIFTVLLALPFVIYAVKVLLRCINYVFFPSLKPSSNIDEYFSEQSLKNLLLSTSEEQIEKCLIIENISTIATVEETNQTDEDHKKYSSQKCWDYGCEPPCMAGLTFGKALSLWKFVSLKRRLETYSDCLPPLLIRLLQFNDPAQDFWPWVHHWENVLQTG</sequence>
<name>A0A5K1USE8_MACMU</name>
<dbReference type="SMR" id="A0A5K1USE8"/>
<evidence type="ECO:0000313" key="28">
    <source>
        <dbReference type="Ensembl" id="ENSMMUP00000005290.4"/>
    </source>
</evidence>
<evidence type="ECO:0000256" key="4">
    <source>
        <dbReference type="ARBA" id="ARBA00016784"/>
    </source>
</evidence>
<feature type="disulfide bond" evidence="22">
    <location>
        <begin position="200"/>
        <end position="221"/>
    </location>
</feature>
<dbReference type="VGNC" id="VGNC:73566">
    <property type="gene designation" value="IFNAR1"/>
</dbReference>
<dbReference type="Ensembl" id="ENSMMUT00000005618.4">
    <property type="protein sequence ID" value="ENSMMUP00000005290.4"/>
    <property type="gene ID" value="ENSMMUG00000003961.4"/>
</dbReference>
<feature type="cross-link" description="Glycyl lysine isopeptide (Lys-Gly) (interchain with G-Cter in ubiquitin)" evidence="23">
    <location>
        <position position="522"/>
    </location>
</feature>
<dbReference type="FunCoup" id="A0A5K1USE8">
    <property type="interactions" value="1419"/>
</dbReference>
<evidence type="ECO:0000256" key="18">
    <source>
        <dbReference type="ARBA" id="ARBA00023228"/>
    </source>
</evidence>
<dbReference type="GO" id="GO:0009615">
    <property type="term" value="P:response to virus"/>
    <property type="evidence" value="ECO:0007669"/>
    <property type="project" value="UniProtKB-ARBA"/>
</dbReference>
<evidence type="ECO:0000256" key="14">
    <source>
        <dbReference type="ARBA" id="ARBA00023139"/>
    </source>
</evidence>
<keyword evidence="12 21" id="KW-1133">Transmembrane helix</keyword>
<keyword evidence="18 21" id="KW-0458">Lysosome</keyword>
<proteinExistence type="inferred from homology"/>
<dbReference type="Proteomes" id="UP000006718">
    <property type="component" value="Chromosome 3"/>
</dbReference>
<dbReference type="FunFam" id="2.60.40.10:FF:001548">
    <property type="entry name" value="Interferon receptor 1 isoform 4"/>
    <property type="match status" value="1"/>
</dbReference>
<dbReference type="InterPro" id="IPR016669">
    <property type="entry name" value="Interferon_alpha/beta_rcpt-1"/>
</dbReference>